<name>A0ACC0JEN1_CHOFU</name>
<organism evidence="1 2">
    <name type="scientific">Choristoneura fumiferana</name>
    <name type="common">Spruce budworm moth</name>
    <name type="synonym">Archips fumiferana</name>
    <dbReference type="NCBI Taxonomy" id="7141"/>
    <lineage>
        <taxon>Eukaryota</taxon>
        <taxon>Metazoa</taxon>
        <taxon>Ecdysozoa</taxon>
        <taxon>Arthropoda</taxon>
        <taxon>Hexapoda</taxon>
        <taxon>Insecta</taxon>
        <taxon>Pterygota</taxon>
        <taxon>Neoptera</taxon>
        <taxon>Endopterygota</taxon>
        <taxon>Lepidoptera</taxon>
        <taxon>Glossata</taxon>
        <taxon>Ditrysia</taxon>
        <taxon>Tortricoidea</taxon>
        <taxon>Tortricidae</taxon>
        <taxon>Tortricinae</taxon>
        <taxon>Choristoneura</taxon>
    </lineage>
</organism>
<dbReference type="EMBL" id="CM046110">
    <property type="protein sequence ID" value="KAI8422521.1"/>
    <property type="molecule type" value="Genomic_DNA"/>
</dbReference>
<accession>A0ACC0JEN1</accession>
<comment type="caution">
    <text evidence="1">The sequence shown here is derived from an EMBL/GenBank/DDBJ whole genome shotgun (WGS) entry which is preliminary data.</text>
</comment>
<proteinExistence type="predicted"/>
<reference evidence="1 2" key="1">
    <citation type="journal article" date="2022" name="Genome Biol. Evol.">
        <title>The Spruce Budworm Genome: Reconstructing the Evolutionary History of Antifreeze Proteins.</title>
        <authorList>
            <person name="Beliveau C."/>
            <person name="Gagne P."/>
            <person name="Picq S."/>
            <person name="Vernygora O."/>
            <person name="Keeling C.I."/>
            <person name="Pinkney K."/>
            <person name="Doucet D."/>
            <person name="Wen F."/>
            <person name="Johnston J.S."/>
            <person name="Maaroufi H."/>
            <person name="Boyle B."/>
            <person name="Laroche J."/>
            <person name="Dewar K."/>
            <person name="Juretic N."/>
            <person name="Blackburn G."/>
            <person name="Nisole A."/>
            <person name="Brunet B."/>
            <person name="Brandao M."/>
            <person name="Lumley L."/>
            <person name="Duan J."/>
            <person name="Quan G."/>
            <person name="Lucarotti C.J."/>
            <person name="Roe A.D."/>
            <person name="Sperling F.A.H."/>
            <person name="Levesque R.C."/>
            <person name="Cusson M."/>
        </authorList>
    </citation>
    <scope>NUCLEOTIDE SEQUENCE [LARGE SCALE GENOMIC DNA]</scope>
    <source>
        <strain evidence="1">Glfc:IPQL:Cfum</strain>
    </source>
</reference>
<dbReference type="Proteomes" id="UP001064048">
    <property type="component" value="Chromosome 10"/>
</dbReference>
<sequence>MSVMCRQARRLLPAASSLVFRRAGYQNWVSSNALAQLESECERCCFVPRFPERKVTIIGAGSDVGQITALFLKQQCLVKTLALYDEIPERYVLGVANDLAHIDTSTEVEAYQGRAFLKPSLHNTDVVLICGGCYITPPCCNQSDRELFFKNMTQVRTSTLAIAQFAPHAIIVIQTPPVDCNFALCMHTLKMARVYDKRRLLGINAVNSMRANQLYCSMTNRDPALSTVAVVGGTSRCTRVPVFSQAPDSVCVPDSQKECMTRLVREADDIICRVKSNTEQGHLSIGFSTARFVMNLMIGLFVKPIELDSALVEQSDPEACQGLKICATPVKFGKSGIMECTMPELNEMETQLLQDAKCDLEDMLNLGRCYAVGDEYYLHPCRICPCPEWPPCPACKVCKADN</sequence>
<gene>
    <name evidence="1" type="ORF">MSG28_006332</name>
</gene>
<evidence type="ECO:0000313" key="1">
    <source>
        <dbReference type="EMBL" id="KAI8422521.1"/>
    </source>
</evidence>
<evidence type="ECO:0000313" key="2">
    <source>
        <dbReference type="Proteomes" id="UP001064048"/>
    </source>
</evidence>
<keyword evidence="2" id="KW-1185">Reference proteome</keyword>
<protein>
    <submittedName>
        <fullName evidence="1">Uncharacterized protein</fullName>
    </submittedName>
</protein>